<dbReference type="PaxDb" id="537011-PREVCOP_04216"/>
<protein>
    <recommendedName>
        <fullName evidence="2">AAA+ ATPase domain-containing protein</fullName>
    </recommendedName>
</protein>
<sequence length="735" mass="84361">MDRNDFIETREDIVQNIKTLYSYLDGEVDSEHKDWAIQRMSRGSNYVIEVVDSQIYFAPSRFVGYVDNTMEKHVANHGNGTETDNKIKNFYQKVQDVKLDALLQKNMSEYGIVVGAKKYWISKDTTVDDILSCSAVKVRRYWIARLSDDNHWDYALENNLWLMQQRYDIQRNHIVTQLLNLVKEIRVGDVLLLTFDNIIYAYGTVVRCPFQTRQISNLQNIVSLRQYDYNDGIVCFEDAPAFYEDLRDGEENWGQRVSVDQWHCYDNDSTVYNSGCQSALLAGNTQQSIFEVDAKFAQDKIKELEKQYYKKYMFINNTAKLLKSKHNIILQGAPGTGKTYNTAAIALSVLGIDGVDLDNHDEVMKKYQELQDDRIFFTTFHQSLDYEDFVEGLKPRIQSNENGESLGVTYEPEDGIFKRACNAVVTDDSKDIIECIDDYLQKIKGFENRREIPTVTGKSSLYVWWNEGNKTVSSRSTNSTSQREESYSPSPLNIEKIKAQALGKGCENNWQQYAQAFIEAVKNEYHAKTDKSVVLIIDEINRGNVSKIFGELITLLEADKRDKGNHPIKVTLPYSKTLFGVPSNLYIIGTMNTTDRSTGTLDYALRRRFAFVTLKSDPNVIVKHYEKLGNDDLKAIAIDLFNNIKAFITNPKHLCGDLGIDDLMVGHSYFMASSKEELQCKVEFEIIPLIAEYINDGILTVNDQEKEKAFDAWESLHPVQIVDDEDEDNIDEEDE</sequence>
<dbReference type="Proteomes" id="UP000004477">
    <property type="component" value="Unassembled WGS sequence"/>
</dbReference>
<dbReference type="STRING" id="537011.PREVCOP_04216"/>
<dbReference type="InterPro" id="IPR011704">
    <property type="entry name" value="ATPase_dyneun-rel_AAA"/>
</dbReference>
<dbReference type="SMART" id="SM00382">
    <property type="entry name" value="AAA"/>
    <property type="match status" value="1"/>
</dbReference>
<accession>D1PAJ1</accession>
<dbReference type="PANTHER" id="PTHR37291">
    <property type="entry name" value="5-METHYLCYTOSINE-SPECIFIC RESTRICTION ENZYME B"/>
    <property type="match status" value="1"/>
</dbReference>
<dbReference type="InterPro" id="IPR003593">
    <property type="entry name" value="AAA+_ATPase"/>
</dbReference>
<proteinExistence type="predicted"/>
<dbReference type="InterPro" id="IPR027417">
    <property type="entry name" value="P-loop_NTPase"/>
</dbReference>
<dbReference type="RefSeq" id="WP_006846935.1">
    <property type="nucleotide sequence ID" value="NZ_CP085932.1"/>
</dbReference>
<dbReference type="GO" id="GO:0016887">
    <property type="term" value="F:ATP hydrolysis activity"/>
    <property type="evidence" value="ECO:0007669"/>
    <property type="project" value="InterPro"/>
</dbReference>
<dbReference type="AlphaFoldDB" id="D1PAJ1"/>
<gene>
    <name evidence="3" type="ORF">PREVCOP_04216</name>
</gene>
<dbReference type="GO" id="GO:0005524">
    <property type="term" value="F:ATP binding"/>
    <property type="evidence" value="ECO:0007669"/>
    <property type="project" value="InterPro"/>
</dbReference>
<name>D1PAJ1_9BACT</name>
<dbReference type="HOGENOM" id="CLU_008747_5_3_10"/>
<dbReference type="EMBL" id="ACBX02000007">
    <property type="protein sequence ID" value="EFB36327.1"/>
    <property type="molecule type" value="Genomic_DNA"/>
</dbReference>
<dbReference type="InterPro" id="IPR052934">
    <property type="entry name" value="Methyl-DNA_Rec/Restrict_Enz"/>
</dbReference>
<dbReference type="Pfam" id="PF07728">
    <property type="entry name" value="AAA_5"/>
    <property type="match status" value="1"/>
</dbReference>
<feature type="region of interest" description="Disordered" evidence="1">
    <location>
        <begin position="471"/>
        <end position="490"/>
    </location>
</feature>
<dbReference type="GeneID" id="69849731"/>
<comment type="caution">
    <text evidence="3">The sequence shown here is derived from an EMBL/GenBank/DDBJ whole genome shotgun (WGS) entry which is preliminary data.</text>
</comment>
<evidence type="ECO:0000256" key="1">
    <source>
        <dbReference type="SAM" id="MobiDB-lite"/>
    </source>
</evidence>
<keyword evidence="4" id="KW-1185">Reference proteome</keyword>
<dbReference type="Gene3D" id="3.40.50.300">
    <property type="entry name" value="P-loop containing nucleotide triphosphate hydrolases"/>
    <property type="match status" value="2"/>
</dbReference>
<dbReference type="PANTHER" id="PTHR37291:SF1">
    <property type="entry name" value="TYPE IV METHYL-DIRECTED RESTRICTION ENZYME ECOKMCRB SUBUNIT"/>
    <property type="match status" value="1"/>
</dbReference>
<evidence type="ECO:0000259" key="2">
    <source>
        <dbReference type="SMART" id="SM00382"/>
    </source>
</evidence>
<organism evidence="3 4">
    <name type="scientific">Segatella copri DSM 18205</name>
    <dbReference type="NCBI Taxonomy" id="537011"/>
    <lineage>
        <taxon>Bacteria</taxon>
        <taxon>Pseudomonadati</taxon>
        <taxon>Bacteroidota</taxon>
        <taxon>Bacteroidia</taxon>
        <taxon>Bacteroidales</taxon>
        <taxon>Prevotellaceae</taxon>
        <taxon>Segatella</taxon>
    </lineage>
</organism>
<evidence type="ECO:0000313" key="4">
    <source>
        <dbReference type="Proteomes" id="UP000004477"/>
    </source>
</evidence>
<dbReference type="SUPFAM" id="SSF52540">
    <property type="entry name" value="P-loop containing nucleoside triphosphate hydrolases"/>
    <property type="match status" value="1"/>
</dbReference>
<reference evidence="3" key="1">
    <citation type="submission" date="2009-11" db="EMBL/GenBank/DDBJ databases">
        <authorList>
            <person name="Weinstock G."/>
            <person name="Sodergren E."/>
            <person name="Clifton S."/>
            <person name="Fulton L."/>
            <person name="Fulton B."/>
            <person name="Courtney L."/>
            <person name="Fronick C."/>
            <person name="Harrison M."/>
            <person name="Strong C."/>
            <person name="Farmer C."/>
            <person name="Delahaunty K."/>
            <person name="Markovic C."/>
            <person name="Hall O."/>
            <person name="Minx P."/>
            <person name="Tomlinson C."/>
            <person name="Mitreva M."/>
            <person name="Nelson J."/>
            <person name="Hou S."/>
            <person name="Wollam A."/>
            <person name="Pepin K.H."/>
            <person name="Johnson M."/>
            <person name="Bhonagiri V."/>
            <person name="Nash W.E."/>
            <person name="Warren W."/>
            <person name="Chinwalla A."/>
            <person name="Mardis E.R."/>
            <person name="Wilson R.K."/>
        </authorList>
    </citation>
    <scope>NUCLEOTIDE SEQUENCE [LARGE SCALE GENOMIC DNA]</scope>
    <source>
        <strain evidence="3">DSM 18205</strain>
    </source>
</reference>
<evidence type="ECO:0000313" key="3">
    <source>
        <dbReference type="EMBL" id="EFB36327.1"/>
    </source>
</evidence>
<feature type="domain" description="AAA+ ATPase" evidence="2">
    <location>
        <begin position="324"/>
        <end position="615"/>
    </location>
</feature>